<gene>
    <name evidence="8" type="ORF">CLV68_2072</name>
</gene>
<evidence type="ECO:0000256" key="4">
    <source>
        <dbReference type="ARBA" id="ARBA00023002"/>
    </source>
</evidence>
<feature type="domain" description="FAD-dependent oxidoreductase 2 FAD-binding" evidence="6">
    <location>
        <begin position="10"/>
        <end position="429"/>
    </location>
</feature>
<dbReference type="PANTHER" id="PTHR11632:SF51">
    <property type="entry name" value="SUCCINATE DEHYDROGENASE [UBIQUINONE] FLAVOPROTEIN SUBUNIT, MITOCHONDRIAL"/>
    <property type="match status" value="1"/>
</dbReference>
<evidence type="ECO:0000256" key="1">
    <source>
        <dbReference type="ARBA" id="ARBA00001974"/>
    </source>
</evidence>
<reference evidence="8 9" key="1">
    <citation type="submission" date="2018-10" db="EMBL/GenBank/DDBJ databases">
        <title>Genomic Encyclopedia of Archaeal and Bacterial Type Strains, Phase II (KMG-II): from individual species to whole genera.</title>
        <authorList>
            <person name="Goeker M."/>
        </authorList>
    </citation>
    <scope>NUCLEOTIDE SEQUENCE [LARGE SCALE GENOMIC DNA]</scope>
    <source>
        <strain evidence="8 9">DSM 45657</strain>
    </source>
</reference>
<proteinExistence type="predicted"/>
<name>A0A421BAP7_9PSEU</name>
<dbReference type="SUPFAM" id="SSF56425">
    <property type="entry name" value="Succinate dehydrogenase/fumarate reductase flavoprotein, catalytic domain"/>
    <property type="match status" value="1"/>
</dbReference>
<evidence type="ECO:0000256" key="2">
    <source>
        <dbReference type="ARBA" id="ARBA00022630"/>
    </source>
</evidence>
<organism evidence="8 9">
    <name type="scientific">Actinokineospora cianjurensis</name>
    <dbReference type="NCBI Taxonomy" id="585224"/>
    <lineage>
        <taxon>Bacteria</taxon>
        <taxon>Bacillati</taxon>
        <taxon>Actinomycetota</taxon>
        <taxon>Actinomycetes</taxon>
        <taxon>Pseudonocardiales</taxon>
        <taxon>Pseudonocardiaceae</taxon>
        <taxon>Actinokineospora</taxon>
    </lineage>
</organism>
<feature type="domain" description="Fumarate reductase/succinate dehydrogenase flavoprotein-like C-terminal" evidence="7">
    <location>
        <begin position="488"/>
        <end position="591"/>
    </location>
</feature>
<evidence type="ECO:0000256" key="5">
    <source>
        <dbReference type="PIRSR" id="PIRSR000171-1"/>
    </source>
</evidence>
<dbReference type="PIRSF" id="PIRSF000171">
    <property type="entry name" value="SDHA_APRA_LASPO"/>
    <property type="match status" value="1"/>
</dbReference>
<dbReference type="Gene3D" id="1.20.58.100">
    <property type="entry name" value="Fumarate reductase/succinate dehydrogenase flavoprotein-like, C-terminal domain"/>
    <property type="match status" value="1"/>
</dbReference>
<comment type="caution">
    <text evidence="8">The sequence shown here is derived from an EMBL/GenBank/DDBJ whole genome shotgun (WGS) entry which is preliminary data.</text>
</comment>
<dbReference type="NCBIfam" id="NF005866">
    <property type="entry name" value="PRK07803.1"/>
    <property type="match status" value="1"/>
</dbReference>
<evidence type="ECO:0000259" key="7">
    <source>
        <dbReference type="Pfam" id="PF02910"/>
    </source>
</evidence>
<dbReference type="Proteomes" id="UP000282454">
    <property type="component" value="Unassembled WGS sequence"/>
</dbReference>
<dbReference type="GO" id="GO:0033765">
    <property type="term" value="F:steroid dehydrogenase activity, acting on the CH-CH group of donors"/>
    <property type="evidence" value="ECO:0007669"/>
    <property type="project" value="UniProtKB-ARBA"/>
</dbReference>
<keyword evidence="3" id="KW-0274">FAD</keyword>
<dbReference type="RefSeq" id="WP_121390165.1">
    <property type="nucleotide sequence ID" value="NZ_RCDD01000001.1"/>
</dbReference>
<protein>
    <submittedName>
        <fullName evidence="8">Succinate dehydrogenase / fumarate reductase flavoprotein subunit</fullName>
    </submittedName>
</protein>
<evidence type="ECO:0000259" key="6">
    <source>
        <dbReference type="Pfam" id="PF00890"/>
    </source>
</evidence>
<evidence type="ECO:0000313" key="8">
    <source>
        <dbReference type="EMBL" id="RLK61531.1"/>
    </source>
</evidence>
<dbReference type="InterPro" id="IPR003953">
    <property type="entry name" value="FAD-dep_OxRdtase_2_FAD-bd"/>
</dbReference>
<sequence>MTEVERHSYDVVVIGAGGAGLRAVIEARQRGLRVAVVCKSLFGKAHTVMAEGGCAASMGNANSNDNWQVHFRDTMRGGKFLNNWRMAELHAREAPDRVWELETYGALFDRTEDGRISQRNFGGHTYPRLAHVGDRTGLELIRTMQQKIVSLQQEDFKETGDYEARIKVFAECTITELLKDGDKIAGAFGYWRESGRFILFETPAVVLATGGIGKSFKVTSNSWEYTGDGHALALRAGATLINMEFVQFHPTGMVWPPSVKGILVTEGVRGDGGVLKDSDGKRFMFNYIPDVFKGQYADGEQEADRWYTDQENNRRTPDLLPRDEVARAINSEVKAGRGSPHGGVFLDIASRLPAEEIKRRLPSMYHQFKELADVDITAEPMEVGPTCHYVMGGVEVDPDTAAASVPGLFAAGECSGGMHGSNRLGGNSLSDLLVFGRRAGLGAATYVESLTDRPAVTQSDVDSAARFALAPFDPPANGVEENPYTLQNELQQSMNDLVGIIRKSDEVEQALAKLAEIKSRIGKVTVEGHRQYNPGWHLAIDLRNMLLVSECVAKAALTRTESRGGHTRDDYPMMDAQWRNTLLVCSAENDDPLVPSVAITRKEQEPMRGDLLELFELTELEKYYTGGELGSHPGRED</sequence>
<dbReference type="PANTHER" id="PTHR11632">
    <property type="entry name" value="SUCCINATE DEHYDROGENASE 2 FLAVOPROTEIN SUBUNIT"/>
    <property type="match status" value="1"/>
</dbReference>
<dbReference type="FunFam" id="3.90.700.10:FF:000005">
    <property type="entry name" value="Succinate dehydrogenase flavoprotein subunit"/>
    <property type="match status" value="1"/>
</dbReference>
<evidence type="ECO:0000313" key="9">
    <source>
        <dbReference type="Proteomes" id="UP000282454"/>
    </source>
</evidence>
<dbReference type="FunFam" id="3.50.50.60:FF:000026">
    <property type="entry name" value="Succinate dehydrogenase flavoprotein subunit"/>
    <property type="match status" value="1"/>
</dbReference>
<dbReference type="InterPro" id="IPR036188">
    <property type="entry name" value="FAD/NAD-bd_sf"/>
</dbReference>
<dbReference type="InterPro" id="IPR027477">
    <property type="entry name" value="Succ_DH/fumarate_Rdtase_cat_sf"/>
</dbReference>
<dbReference type="Gene3D" id="3.90.700.10">
    <property type="entry name" value="Succinate dehydrogenase/fumarate reductase flavoprotein, catalytic domain"/>
    <property type="match status" value="1"/>
</dbReference>
<keyword evidence="2" id="KW-0285">Flavoprotein</keyword>
<feature type="active site" description="Proton acceptor" evidence="5">
    <location>
        <position position="322"/>
    </location>
</feature>
<dbReference type="AlphaFoldDB" id="A0A421BAP7"/>
<dbReference type="EMBL" id="RCDD01000001">
    <property type="protein sequence ID" value="RLK61531.1"/>
    <property type="molecule type" value="Genomic_DNA"/>
</dbReference>
<dbReference type="Pfam" id="PF00890">
    <property type="entry name" value="FAD_binding_2"/>
    <property type="match status" value="1"/>
</dbReference>
<dbReference type="SUPFAM" id="SSF46977">
    <property type="entry name" value="Succinate dehydrogenase/fumarate reductase flavoprotein C-terminal domain"/>
    <property type="match status" value="1"/>
</dbReference>
<evidence type="ECO:0000256" key="3">
    <source>
        <dbReference type="ARBA" id="ARBA00022827"/>
    </source>
</evidence>
<keyword evidence="9" id="KW-1185">Reference proteome</keyword>
<comment type="cofactor">
    <cofactor evidence="1">
        <name>FAD</name>
        <dbReference type="ChEBI" id="CHEBI:57692"/>
    </cofactor>
</comment>
<dbReference type="SUPFAM" id="SSF51905">
    <property type="entry name" value="FAD/NAD(P)-binding domain"/>
    <property type="match status" value="1"/>
</dbReference>
<dbReference type="InterPro" id="IPR030664">
    <property type="entry name" value="SdhA/FrdA/AprA"/>
</dbReference>
<dbReference type="InterPro" id="IPR015939">
    <property type="entry name" value="Fum_Rdtase/Succ_DH_flav-like_C"/>
</dbReference>
<dbReference type="Gene3D" id="3.50.50.60">
    <property type="entry name" value="FAD/NAD(P)-binding domain"/>
    <property type="match status" value="1"/>
</dbReference>
<dbReference type="OrthoDB" id="9805351at2"/>
<dbReference type="Pfam" id="PF02910">
    <property type="entry name" value="Succ_DH_flav_C"/>
    <property type="match status" value="1"/>
</dbReference>
<dbReference type="InterPro" id="IPR037099">
    <property type="entry name" value="Fum_R/Succ_DH_flav-like_C_sf"/>
</dbReference>
<keyword evidence="4" id="KW-0560">Oxidoreductase</keyword>
<accession>A0A421BAP7</accession>
<dbReference type="PRINTS" id="PR00368">
    <property type="entry name" value="FADPNR"/>
</dbReference>